<dbReference type="EC" id="2.7.1.130" evidence="3 12"/>
<keyword evidence="11" id="KW-0443">Lipid metabolism</keyword>
<dbReference type="SUPFAM" id="SSF52540">
    <property type="entry name" value="P-loop containing nucleoside triphosphate hydrolases"/>
    <property type="match status" value="1"/>
</dbReference>
<name>A0A4Z0FA12_9GAMM</name>
<dbReference type="EMBL" id="SRIO01000006">
    <property type="protein sequence ID" value="TFZ82949.1"/>
    <property type="molecule type" value="Genomic_DNA"/>
</dbReference>
<keyword evidence="9 13" id="KW-0418">Kinase</keyword>
<dbReference type="NCBIfam" id="TIGR00682">
    <property type="entry name" value="lpxK"/>
    <property type="match status" value="1"/>
</dbReference>
<feature type="non-terminal residue" evidence="13">
    <location>
        <position position="181"/>
    </location>
</feature>
<evidence type="ECO:0000256" key="12">
    <source>
        <dbReference type="NCBIfam" id="TIGR00682"/>
    </source>
</evidence>
<dbReference type="OrthoDB" id="9766423at2"/>
<keyword evidence="8" id="KW-0547">Nucleotide-binding</keyword>
<proteinExistence type="predicted"/>
<comment type="caution">
    <text evidence="13">The sequence shown here is derived from an EMBL/GenBank/DDBJ whole genome shotgun (WGS) entry which is preliminary data.</text>
</comment>
<sequence length="181" mass="18977">MALWYGPRWRALPLLPLSGVYALGRALHGLPYRLGLRASVRLPVPVIVVGNITVGGTGKTPLVIHLAQILAEAGEAPGILCRGYGGRSGQWPQRVTAHSDPRVVGDEPVLIAQRTQLPVAAGPNRAAAARLLLSQGCTVLLCDDGLQHHALARDVEIVVIDGARGLGNGICLPAGPLREPV</sequence>
<evidence type="ECO:0000256" key="3">
    <source>
        <dbReference type="ARBA" id="ARBA00012071"/>
    </source>
</evidence>
<dbReference type="PANTHER" id="PTHR42724">
    <property type="entry name" value="TETRAACYLDISACCHARIDE 4'-KINASE"/>
    <property type="match status" value="1"/>
</dbReference>
<evidence type="ECO:0000256" key="6">
    <source>
        <dbReference type="ARBA" id="ARBA00022556"/>
    </source>
</evidence>
<evidence type="ECO:0000256" key="5">
    <source>
        <dbReference type="ARBA" id="ARBA00022516"/>
    </source>
</evidence>
<evidence type="ECO:0000256" key="9">
    <source>
        <dbReference type="ARBA" id="ARBA00022777"/>
    </source>
</evidence>
<comment type="function">
    <text evidence="1">Transfers the gamma-phosphate of ATP to the 4'-position of a tetraacyldisaccharide 1-phosphate intermediate (termed DS-1-P) to form tetraacyldisaccharide 1,4'-bis-phosphate (lipid IVA).</text>
</comment>
<dbReference type="InterPro" id="IPR027417">
    <property type="entry name" value="P-loop_NTPase"/>
</dbReference>
<evidence type="ECO:0000256" key="10">
    <source>
        <dbReference type="ARBA" id="ARBA00022840"/>
    </source>
</evidence>
<dbReference type="GO" id="GO:0005524">
    <property type="term" value="F:ATP binding"/>
    <property type="evidence" value="ECO:0007669"/>
    <property type="project" value="UniProtKB-KW"/>
</dbReference>
<dbReference type="Proteomes" id="UP000297890">
    <property type="component" value="Unassembled WGS sequence"/>
</dbReference>
<dbReference type="GO" id="GO:0009245">
    <property type="term" value="P:lipid A biosynthetic process"/>
    <property type="evidence" value="ECO:0007669"/>
    <property type="project" value="UniProtKB-UniRule"/>
</dbReference>
<dbReference type="GO" id="GO:0009029">
    <property type="term" value="F:lipid-A 4'-kinase activity"/>
    <property type="evidence" value="ECO:0007669"/>
    <property type="project" value="UniProtKB-UniRule"/>
</dbReference>
<evidence type="ECO:0000256" key="7">
    <source>
        <dbReference type="ARBA" id="ARBA00022679"/>
    </source>
</evidence>
<keyword evidence="10" id="KW-0067">ATP-binding</keyword>
<dbReference type="AlphaFoldDB" id="A0A4Z0FA12"/>
<evidence type="ECO:0000313" key="14">
    <source>
        <dbReference type="Proteomes" id="UP000297890"/>
    </source>
</evidence>
<keyword evidence="6" id="KW-0441">Lipid A biosynthesis</keyword>
<protein>
    <recommendedName>
        <fullName evidence="4 12">Tetraacyldisaccharide 4'-kinase</fullName>
        <ecNumber evidence="3 12">2.7.1.130</ecNumber>
    </recommendedName>
</protein>
<keyword evidence="7 13" id="KW-0808">Transferase</keyword>
<dbReference type="PANTHER" id="PTHR42724:SF1">
    <property type="entry name" value="TETRAACYLDISACCHARIDE 4'-KINASE, MITOCHONDRIAL-RELATED"/>
    <property type="match status" value="1"/>
</dbReference>
<evidence type="ECO:0000256" key="1">
    <source>
        <dbReference type="ARBA" id="ARBA00002274"/>
    </source>
</evidence>
<dbReference type="GO" id="GO:0009244">
    <property type="term" value="P:lipopolysaccharide core region biosynthetic process"/>
    <property type="evidence" value="ECO:0007669"/>
    <property type="project" value="TreeGrafter"/>
</dbReference>
<dbReference type="Pfam" id="PF02606">
    <property type="entry name" value="LpxK"/>
    <property type="match status" value="1"/>
</dbReference>
<gene>
    <name evidence="13" type="primary">lpxK</name>
    <name evidence="13" type="ORF">E4680_05845</name>
</gene>
<evidence type="ECO:0000256" key="8">
    <source>
        <dbReference type="ARBA" id="ARBA00022741"/>
    </source>
</evidence>
<reference evidence="13 14" key="1">
    <citation type="journal article" date="2019" name="ISME J.">
        <title>Candidatus Macondimonas diazotrophica, a novel gammaproteobacterial genus dominating crude-oil-contaminated coastal sediments.</title>
        <authorList>
            <person name="Karthikeyan S."/>
            <person name="Konstantinidis K."/>
        </authorList>
    </citation>
    <scope>NUCLEOTIDE SEQUENCE [LARGE SCALE GENOMIC DNA]</scope>
    <source>
        <strain evidence="13 14">KTK01</strain>
    </source>
</reference>
<evidence type="ECO:0000256" key="4">
    <source>
        <dbReference type="ARBA" id="ARBA00016436"/>
    </source>
</evidence>
<evidence type="ECO:0000256" key="11">
    <source>
        <dbReference type="ARBA" id="ARBA00023098"/>
    </source>
</evidence>
<dbReference type="UniPathway" id="UPA00359">
    <property type="reaction ID" value="UER00482"/>
</dbReference>
<evidence type="ECO:0000256" key="2">
    <source>
        <dbReference type="ARBA" id="ARBA00004870"/>
    </source>
</evidence>
<dbReference type="InterPro" id="IPR003758">
    <property type="entry name" value="LpxK"/>
</dbReference>
<accession>A0A4Z0FA12</accession>
<comment type="pathway">
    <text evidence="2">Glycolipid biosynthesis; lipid IV(A) biosynthesis; lipid IV(A) from (3R)-3-hydroxytetradecanoyl-[acyl-carrier-protein] and UDP-N-acetyl-alpha-D-glucosamine: step 6/6.</text>
</comment>
<organism evidence="13 14">
    <name type="scientific">Candidatus Macondimonas diazotrophica</name>
    <dbReference type="NCBI Taxonomy" id="2305248"/>
    <lineage>
        <taxon>Bacteria</taxon>
        <taxon>Pseudomonadati</taxon>
        <taxon>Pseudomonadota</taxon>
        <taxon>Gammaproteobacteria</taxon>
        <taxon>Chromatiales</taxon>
        <taxon>Ectothiorhodospiraceae</taxon>
        <taxon>Candidatus Macondimonas</taxon>
    </lineage>
</organism>
<keyword evidence="5" id="KW-0444">Lipid biosynthesis</keyword>
<evidence type="ECO:0000313" key="13">
    <source>
        <dbReference type="EMBL" id="TFZ82949.1"/>
    </source>
</evidence>
<keyword evidence="14" id="KW-1185">Reference proteome</keyword>
<dbReference type="GO" id="GO:0005886">
    <property type="term" value="C:plasma membrane"/>
    <property type="evidence" value="ECO:0007669"/>
    <property type="project" value="TreeGrafter"/>
</dbReference>